<proteinExistence type="predicted"/>
<dbReference type="AlphaFoldDB" id="A0A162RMU7"/>
<organism evidence="1 2">
    <name type="scientific">Daphnia magna</name>
    <dbReference type="NCBI Taxonomy" id="35525"/>
    <lineage>
        <taxon>Eukaryota</taxon>
        <taxon>Metazoa</taxon>
        <taxon>Ecdysozoa</taxon>
        <taxon>Arthropoda</taxon>
        <taxon>Crustacea</taxon>
        <taxon>Branchiopoda</taxon>
        <taxon>Diplostraca</taxon>
        <taxon>Cladocera</taxon>
        <taxon>Anomopoda</taxon>
        <taxon>Daphniidae</taxon>
        <taxon>Daphnia</taxon>
    </lineage>
</organism>
<dbReference type="EMBL" id="LRGB01000139">
    <property type="protein sequence ID" value="KZS20647.1"/>
    <property type="molecule type" value="Genomic_DNA"/>
</dbReference>
<comment type="caution">
    <text evidence="1">The sequence shown here is derived from an EMBL/GenBank/DDBJ whole genome shotgun (WGS) entry which is preliminary data.</text>
</comment>
<evidence type="ECO:0000313" key="2">
    <source>
        <dbReference type="Proteomes" id="UP000076858"/>
    </source>
</evidence>
<dbReference type="Proteomes" id="UP000076858">
    <property type="component" value="Unassembled WGS sequence"/>
</dbReference>
<reference evidence="1 2" key="1">
    <citation type="submission" date="2016-03" db="EMBL/GenBank/DDBJ databases">
        <title>EvidentialGene: Evidence-directed Construction of Genes on Genomes.</title>
        <authorList>
            <person name="Gilbert D.G."/>
            <person name="Choi J.-H."/>
            <person name="Mockaitis K."/>
            <person name="Colbourne J."/>
            <person name="Pfrender M."/>
        </authorList>
    </citation>
    <scope>NUCLEOTIDE SEQUENCE [LARGE SCALE GENOMIC DNA]</scope>
    <source>
        <strain evidence="1 2">Xinb3</strain>
        <tissue evidence="1">Complete organism</tissue>
    </source>
</reference>
<protein>
    <submittedName>
        <fullName evidence="1">Uncharacterized protein</fullName>
    </submittedName>
</protein>
<accession>A0A162RMU7</accession>
<gene>
    <name evidence="1" type="ORF">APZ42_012586</name>
</gene>
<keyword evidence="2" id="KW-1185">Reference proteome</keyword>
<name>A0A162RMU7_9CRUS</name>
<evidence type="ECO:0000313" key="1">
    <source>
        <dbReference type="EMBL" id="KZS20647.1"/>
    </source>
</evidence>
<sequence length="45" mass="5433">MNQAQHHVLLDVFQYLNLLRLKKLRVHLQEKEKRGSHGFGCIFMR</sequence>